<comment type="caution">
    <text evidence="2">The sequence shown here is derived from an EMBL/GenBank/DDBJ whole genome shotgun (WGS) entry which is preliminary data.</text>
</comment>
<dbReference type="AlphaFoldDB" id="A0A9W8CXE2"/>
<dbReference type="OrthoDB" id="10013825at2759"/>
<gene>
    <name evidence="2" type="ORF">LPJ61_003759</name>
</gene>
<keyword evidence="3" id="KW-1185">Reference proteome</keyword>
<evidence type="ECO:0000313" key="2">
    <source>
        <dbReference type="EMBL" id="KAJ1728962.1"/>
    </source>
</evidence>
<proteinExistence type="predicted"/>
<organism evidence="2 3">
    <name type="scientific">Coemansia biformis</name>
    <dbReference type="NCBI Taxonomy" id="1286918"/>
    <lineage>
        <taxon>Eukaryota</taxon>
        <taxon>Fungi</taxon>
        <taxon>Fungi incertae sedis</taxon>
        <taxon>Zoopagomycota</taxon>
        <taxon>Kickxellomycotina</taxon>
        <taxon>Kickxellomycetes</taxon>
        <taxon>Kickxellales</taxon>
        <taxon>Kickxellaceae</taxon>
        <taxon>Coemansia</taxon>
    </lineage>
</organism>
<dbReference type="Gene3D" id="3.30.10.10">
    <property type="entry name" value="Trypsin Inhibitor V, subunit A"/>
    <property type="match status" value="1"/>
</dbReference>
<reference evidence="2" key="1">
    <citation type="submission" date="2022-07" db="EMBL/GenBank/DDBJ databases">
        <title>Phylogenomic reconstructions and comparative analyses of Kickxellomycotina fungi.</title>
        <authorList>
            <person name="Reynolds N.K."/>
            <person name="Stajich J.E."/>
            <person name="Barry K."/>
            <person name="Grigoriev I.V."/>
            <person name="Crous P."/>
            <person name="Smith M.E."/>
        </authorList>
    </citation>
    <scope>NUCLEOTIDE SEQUENCE</scope>
    <source>
        <strain evidence="2">BCRC 34381</strain>
    </source>
</reference>
<feature type="region of interest" description="Disordered" evidence="1">
    <location>
        <begin position="73"/>
        <end position="102"/>
    </location>
</feature>
<dbReference type="Proteomes" id="UP001143981">
    <property type="component" value="Unassembled WGS sequence"/>
</dbReference>
<protein>
    <submittedName>
        <fullName evidence="2">Uncharacterized protein</fullName>
    </submittedName>
</protein>
<dbReference type="EMBL" id="JANBOI010000705">
    <property type="protein sequence ID" value="KAJ1728962.1"/>
    <property type="molecule type" value="Genomic_DNA"/>
</dbReference>
<evidence type="ECO:0000256" key="1">
    <source>
        <dbReference type="SAM" id="MobiDB-lite"/>
    </source>
</evidence>
<sequence>MLGRGFKRFLLLVLKFTIFAVLFIDATQTQLAMNKFTGFAMPSKEEMDAKRKDWEDKLLGKFLVDERQLTPAALADEPAAPSDEPAVPSDKPTAPSGEQEEDMHPWLVEVSGVKKVKASLIPGPVRAIWPGTPVTRDLRPSRLNISCDKEGLIISVGFY</sequence>
<evidence type="ECO:0000313" key="3">
    <source>
        <dbReference type="Proteomes" id="UP001143981"/>
    </source>
</evidence>
<name>A0A9W8CXE2_9FUNG</name>
<feature type="compositionally biased region" description="Low complexity" evidence="1">
    <location>
        <begin position="73"/>
        <end position="90"/>
    </location>
</feature>
<accession>A0A9W8CXE2</accession>